<protein>
    <submittedName>
        <fullName evidence="2">Uncharacterized protein</fullName>
    </submittedName>
</protein>
<evidence type="ECO:0000313" key="2">
    <source>
        <dbReference type="EMBL" id="GLS02509.1"/>
    </source>
</evidence>
<reference evidence="3" key="1">
    <citation type="journal article" date="2019" name="Int. J. Syst. Evol. Microbiol.">
        <title>The Global Catalogue of Microorganisms (GCM) 10K type strain sequencing project: providing services to taxonomists for standard genome sequencing and annotation.</title>
        <authorList>
            <consortium name="The Broad Institute Genomics Platform"/>
            <consortium name="The Broad Institute Genome Sequencing Center for Infectious Disease"/>
            <person name="Wu L."/>
            <person name="Ma J."/>
        </authorList>
    </citation>
    <scope>NUCLEOTIDE SEQUENCE [LARGE SCALE GENOMIC DNA]</scope>
    <source>
        <strain evidence="3">NBRC 110107</strain>
    </source>
</reference>
<evidence type="ECO:0000313" key="3">
    <source>
        <dbReference type="Proteomes" id="UP001156921"/>
    </source>
</evidence>
<keyword evidence="3" id="KW-1185">Reference proteome</keyword>
<gene>
    <name evidence="2" type="ORF">GCM10007859_25330</name>
</gene>
<accession>A0ABQ6BM30</accession>
<name>A0ABQ6BM30_9CAUL</name>
<dbReference type="Proteomes" id="UP001156921">
    <property type="component" value="Unassembled WGS sequence"/>
</dbReference>
<feature type="region of interest" description="Disordered" evidence="1">
    <location>
        <begin position="1"/>
        <end position="61"/>
    </location>
</feature>
<sequence length="61" mass="6649">MGPALSFSLPFMGRDGEPGWGTPVPHGPRPASHLPTRSLRDPPPMKGRETLHRPPPKGYQP</sequence>
<organism evidence="2 3">
    <name type="scientific">Brevundimonas denitrificans</name>
    <dbReference type="NCBI Taxonomy" id="1443434"/>
    <lineage>
        <taxon>Bacteria</taxon>
        <taxon>Pseudomonadati</taxon>
        <taxon>Pseudomonadota</taxon>
        <taxon>Alphaproteobacteria</taxon>
        <taxon>Caulobacterales</taxon>
        <taxon>Caulobacteraceae</taxon>
        <taxon>Brevundimonas</taxon>
    </lineage>
</organism>
<dbReference type="EMBL" id="BSOY01000074">
    <property type="protein sequence ID" value="GLS02509.1"/>
    <property type="molecule type" value="Genomic_DNA"/>
</dbReference>
<evidence type="ECO:0000256" key="1">
    <source>
        <dbReference type="SAM" id="MobiDB-lite"/>
    </source>
</evidence>
<proteinExistence type="predicted"/>
<comment type="caution">
    <text evidence="2">The sequence shown here is derived from an EMBL/GenBank/DDBJ whole genome shotgun (WGS) entry which is preliminary data.</text>
</comment>